<dbReference type="OrthoDB" id="1488930at2"/>
<feature type="region of interest" description="Disordered" evidence="1">
    <location>
        <begin position="862"/>
        <end position="893"/>
    </location>
</feature>
<evidence type="ECO:0000313" key="3">
    <source>
        <dbReference type="EMBL" id="RCS41269.1"/>
    </source>
</evidence>
<feature type="transmembrane region" description="Helical" evidence="2">
    <location>
        <begin position="175"/>
        <end position="196"/>
    </location>
</feature>
<feature type="compositionally biased region" description="Basic and acidic residues" evidence="1">
    <location>
        <begin position="880"/>
        <end position="893"/>
    </location>
</feature>
<feature type="transmembrane region" description="Helical" evidence="2">
    <location>
        <begin position="304"/>
        <end position="325"/>
    </location>
</feature>
<dbReference type="EMBL" id="QPEX01000045">
    <property type="protein sequence ID" value="RCS41269.1"/>
    <property type="molecule type" value="Genomic_DNA"/>
</dbReference>
<sequence length="893" mass="98648">MSTGSELTQDKSEPNKPSRIGNGQLPWWKELGEFFNISGTCRFSIFGLVLMVAIVPVSRYVLPSLLENGLLIDNFSQAILASFSWYVTAALLILQIRAAWVHGGERFACWTELNGKVQVRQPRDLAGLMEDSQRRGVGWPTWLYLTWVLLPMPSLSLVADLNLRVNHGLITVESLYGGFILGGILATLLLVLLSFLRKYILPGVIPLRGIFPFESLHHHHDHLLDNPNEVAKLPRGFAVMLAKIGLVRGPGYSMKDPSGTERPLAGHLELALLLCLLLLITFILGIFEHILFPGSNLTKVIPTIGHFALMVAILTTIASGVAFWLDRFKISTLLAASFFGLALFVVRDYEFRVEKVLEPAPSLVDTVEAKKIPAVNSRNPRQRSQRTLIVITAPGGGIHAAAWSAEVLTRLDQRWPDTFRKSLGLISAVSGGSVGTMYYLDGISDPDTAVPLEEVRRRAQQSTLEPIFFATTFHDVLPLTPLDRGTAAEHFWDFTLQSTGRPSPKLSSWGSLAAKGKLPAVVFNATDVKSGRRVLLGSTAHWEHNAHSQTDEHEHAETCAAFDLRENQLDMKVATAVRLSASFPYVTPISRPSLDEFGKPLMPSVRIGDGAYADNDGIMTALESISQLIDKFSRRRPEERSFDRILLINIDNYGAASSHAAFDKPGGQFEALSYAIIGPLLGLSNVRGASQAERGQLEVSFLEDRTMTEQEVMWVLHHLSERANRGLQNNGSDSQDNATEDFQFNSQARRKAMNRIQQMGIAADASAETSPVSHKLSGTSVAEQPVNLPPRRGSGPGLYPIQFKVVTVPYHGNSDPPLSWKLSSEQMKTYERAWNYLAEEANAWKTTSSEESDEMDDLPPLREIENWLGPPAGASSVETIADRNLRGESRLRR</sequence>
<proteinExistence type="predicted"/>
<keyword evidence="2" id="KW-1133">Transmembrane helix</keyword>
<dbReference type="SUPFAM" id="SSF52151">
    <property type="entry name" value="FabD/lysophospholipase-like"/>
    <property type="match status" value="1"/>
</dbReference>
<reference evidence="3 4" key="1">
    <citation type="submission" date="2018-07" db="EMBL/GenBank/DDBJ databases">
        <title>Comparative genomes isolates from brazilian mangrove.</title>
        <authorList>
            <person name="De Araujo J.E."/>
            <person name="Taketani R.G."/>
            <person name="Silva M.C.P."/>
            <person name="Lourenco M.V."/>
            <person name="Oliveira V.M."/>
            <person name="Andreote F.D."/>
        </authorList>
    </citation>
    <scope>NUCLEOTIDE SEQUENCE [LARGE SCALE GENOMIC DNA]</scope>
    <source>
        <strain evidence="3 4">HEX PRIS-MGV</strain>
    </source>
</reference>
<evidence type="ECO:0000313" key="4">
    <source>
        <dbReference type="Proteomes" id="UP000253562"/>
    </source>
</evidence>
<dbReference type="RefSeq" id="WP_114372294.1">
    <property type="nucleotide sequence ID" value="NZ_QPEX01000045.1"/>
</dbReference>
<feature type="region of interest" description="Disordered" evidence="1">
    <location>
        <begin position="1"/>
        <end position="21"/>
    </location>
</feature>
<evidence type="ECO:0000256" key="2">
    <source>
        <dbReference type="SAM" id="Phobius"/>
    </source>
</evidence>
<feature type="region of interest" description="Disordered" evidence="1">
    <location>
        <begin position="763"/>
        <end position="794"/>
    </location>
</feature>
<feature type="transmembrane region" description="Helical" evidence="2">
    <location>
        <begin position="43"/>
        <end position="62"/>
    </location>
</feature>
<dbReference type="Gene3D" id="3.40.1090.10">
    <property type="entry name" value="Cytosolic phospholipase A2 catalytic domain"/>
    <property type="match status" value="1"/>
</dbReference>
<gene>
    <name evidence="3" type="ORF">DTL42_22135</name>
</gene>
<accession>A0A368KKJ1</accession>
<evidence type="ECO:0008006" key="5">
    <source>
        <dbReference type="Google" id="ProtNLM"/>
    </source>
</evidence>
<comment type="caution">
    <text evidence="3">The sequence shown here is derived from an EMBL/GenBank/DDBJ whole genome shotgun (WGS) entry which is preliminary data.</text>
</comment>
<evidence type="ECO:0000256" key="1">
    <source>
        <dbReference type="SAM" id="MobiDB-lite"/>
    </source>
</evidence>
<feature type="transmembrane region" description="Helical" evidence="2">
    <location>
        <begin position="142"/>
        <end position="163"/>
    </location>
</feature>
<organism evidence="3 4">
    <name type="scientific">Bremerella cremea</name>
    <dbReference type="NCBI Taxonomy" id="1031537"/>
    <lineage>
        <taxon>Bacteria</taxon>
        <taxon>Pseudomonadati</taxon>
        <taxon>Planctomycetota</taxon>
        <taxon>Planctomycetia</taxon>
        <taxon>Pirellulales</taxon>
        <taxon>Pirellulaceae</taxon>
        <taxon>Bremerella</taxon>
    </lineage>
</organism>
<feature type="transmembrane region" description="Helical" evidence="2">
    <location>
        <begin position="74"/>
        <end position="94"/>
    </location>
</feature>
<dbReference type="InterPro" id="IPR016035">
    <property type="entry name" value="Acyl_Trfase/lysoPLipase"/>
</dbReference>
<feature type="transmembrane region" description="Helical" evidence="2">
    <location>
        <begin position="332"/>
        <end position="349"/>
    </location>
</feature>
<dbReference type="Proteomes" id="UP000253562">
    <property type="component" value="Unassembled WGS sequence"/>
</dbReference>
<keyword evidence="2" id="KW-0812">Transmembrane</keyword>
<dbReference type="AlphaFoldDB" id="A0A368KKJ1"/>
<protein>
    <recommendedName>
        <fullName evidence="5">PNPLA domain-containing protein</fullName>
    </recommendedName>
</protein>
<feature type="transmembrane region" description="Helical" evidence="2">
    <location>
        <begin position="270"/>
        <end position="292"/>
    </location>
</feature>
<feature type="compositionally biased region" description="Polar residues" evidence="1">
    <location>
        <begin position="767"/>
        <end position="782"/>
    </location>
</feature>
<name>A0A368KKJ1_9BACT</name>
<keyword evidence="2" id="KW-0472">Membrane</keyword>